<dbReference type="GO" id="GO:0035657">
    <property type="term" value="C:eRF1 methyltransferase complex"/>
    <property type="evidence" value="ECO:0000318"/>
    <property type="project" value="GO_Central"/>
</dbReference>
<evidence type="ECO:0000256" key="2">
    <source>
        <dbReference type="ARBA" id="ARBA00006149"/>
    </source>
</evidence>
<evidence type="ECO:0000256" key="15">
    <source>
        <dbReference type="ARBA" id="ARBA00093624"/>
    </source>
</evidence>
<comment type="similarity">
    <text evidence="2">Belongs to the eukaryotic/archaeal PrmC-related family.</text>
</comment>
<evidence type="ECO:0000256" key="12">
    <source>
        <dbReference type="ARBA" id="ARBA00076540"/>
    </source>
</evidence>
<dbReference type="STRING" id="28377.ENSACAP00000001226"/>
<dbReference type="NCBIfam" id="TIGR00537">
    <property type="entry name" value="hemK_rel_arch"/>
    <property type="match status" value="1"/>
</dbReference>
<sequence>MHKIYSRSSEVLCQLPKHIYSPIKYIAFKSCFQETKNKYSRVSLIQAKRASRSLDNIGICLEVGCGSGVVSTFVASVIGPKALYLCTDINPLAALCTVETALCNNVNIQPIITDLTVGLLPRLHGKVDLLLFNPPYVVTPSAEIQNHGIEAAWAGGKNGREVMNRLIPLVPTILSEKGLFYIVTIQENNPDEIIKILERRGLKGTKVLCRQAGRENLSILKFCRS</sequence>
<dbReference type="CDD" id="cd02440">
    <property type="entry name" value="AdoMet_MTases"/>
    <property type="match status" value="1"/>
</dbReference>
<dbReference type="PANTHER" id="PTHR45875:SF1">
    <property type="entry name" value="METHYLTRANSFERASE N6AMT1"/>
    <property type="match status" value="1"/>
</dbReference>
<dbReference type="PROSITE" id="PS00092">
    <property type="entry name" value="N6_MTASE"/>
    <property type="match status" value="1"/>
</dbReference>
<protein>
    <recommendedName>
        <fullName evidence="15">Methyltransferase HEMK2</fullName>
    </recommendedName>
    <alternativeName>
        <fullName evidence="14">HemK methyltransferase family member 2</fullName>
    </alternativeName>
    <alternativeName>
        <fullName evidence="12">Lysine N-methyltransferase 9</fullName>
    </alternativeName>
    <alternativeName>
        <fullName evidence="11">Methylarsonite methyltransferase N6AMT1</fullName>
    </alternativeName>
    <alternativeName>
        <fullName evidence="16">Methyltransferase N6AMT1</fullName>
    </alternativeName>
    <alternativeName>
        <fullName evidence="13">Protein N(5)-glutamine methyltransferase</fullName>
    </alternativeName>
</protein>
<evidence type="ECO:0000256" key="3">
    <source>
        <dbReference type="ARBA" id="ARBA00022603"/>
    </source>
</evidence>
<evidence type="ECO:0000256" key="14">
    <source>
        <dbReference type="ARBA" id="ARBA00083337"/>
    </source>
</evidence>
<dbReference type="InterPro" id="IPR004557">
    <property type="entry name" value="PrmC-related"/>
</dbReference>
<organism evidence="18 19">
    <name type="scientific">Anolis carolinensis</name>
    <name type="common">Green anole</name>
    <name type="synonym">American chameleon</name>
    <dbReference type="NCBI Taxonomy" id="28377"/>
    <lineage>
        <taxon>Eukaryota</taxon>
        <taxon>Metazoa</taxon>
        <taxon>Chordata</taxon>
        <taxon>Craniata</taxon>
        <taxon>Vertebrata</taxon>
        <taxon>Euteleostomi</taxon>
        <taxon>Lepidosauria</taxon>
        <taxon>Squamata</taxon>
        <taxon>Bifurcata</taxon>
        <taxon>Unidentata</taxon>
        <taxon>Episquamata</taxon>
        <taxon>Toxicofera</taxon>
        <taxon>Iguania</taxon>
        <taxon>Dactyloidae</taxon>
        <taxon>Anolis</taxon>
    </lineage>
</organism>
<accession>G1K9A6</accession>
<dbReference type="FunFam" id="3.40.50.150:FF:000077">
    <property type="entry name" value="HemK methyltransferase family member 2"/>
    <property type="match status" value="1"/>
</dbReference>
<evidence type="ECO:0000256" key="16">
    <source>
        <dbReference type="ARBA" id="ARBA00093667"/>
    </source>
</evidence>
<evidence type="ECO:0000313" key="19">
    <source>
        <dbReference type="Proteomes" id="UP000001646"/>
    </source>
</evidence>
<dbReference type="GO" id="GO:0008757">
    <property type="term" value="F:S-adenosylmethionine-dependent methyltransferase activity"/>
    <property type="evidence" value="ECO:0000318"/>
    <property type="project" value="GO_Central"/>
</dbReference>
<evidence type="ECO:0000256" key="13">
    <source>
        <dbReference type="ARBA" id="ARBA00080992"/>
    </source>
</evidence>
<dbReference type="GeneTree" id="ENSGT00390000013073"/>
<dbReference type="GO" id="GO:0003676">
    <property type="term" value="F:nucleic acid binding"/>
    <property type="evidence" value="ECO:0007669"/>
    <property type="project" value="InterPro"/>
</dbReference>
<dbReference type="InParanoid" id="G1K9A6"/>
<evidence type="ECO:0000256" key="5">
    <source>
        <dbReference type="ARBA" id="ARBA00022691"/>
    </source>
</evidence>
<evidence type="ECO:0000256" key="9">
    <source>
        <dbReference type="ARBA" id="ARBA00053180"/>
    </source>
</evidence>
<comment type="subcellular location">
    <subcellularLocation>
        <location evidence="1">Nucleus</location>
    </subcellularLocation>
</comment>
<dbReference type="PANTHER" id="PTHR45875">
    <property type="entry name" value="METHYLTRANSFERASE N6AMT1"/>
    <property type="match status" value="1"/>
</dbReference>
<dbReference type="GO" id="GO:0008276">
    <property type="term" value="F:protein methyltransferase activity"/>
    <property type="evidence" value="ECO:0000318"/>
    <property type="project" value="GO_Central"/>
</dbReference>
<dbReference type="GO" id="GO:0005634">
    <property type="term" value="C:nucleus"/>
    <property type="evidence" value="ECO:0007669"/>
    <property type="project" value="UniProtKB-SubCell"/>
</dbReference>
<evidence type="ECO:0000256" key="10">
    <source>
        <dbReference type="ARBA" id="ARBA00062344"/>
    </source>
</evidence>
<reference evidence="18" key="2">
    <citation type="submission" date="2025-08" db="UniProtKB">
        <authorList>
            <consortium name="Ensembl"/>
        </authorList>
    </citation>
    <scope>IDENTIFICATION</scope>
</reference>
<reference evidence="18 19" key="1">
    <citation type="submission" date="2009-12" db="EMBL/GenBank/DDBJ databases">
        <title>The Genome Sequence of Anolis carolinensis (Green Anole Lizard).</title>
        <authorList>
            <consortium name="The Genome Sequencing Platform"/>
            <person name="Di Palma F."/>
            <person name="Alfoldi J."/>
            <person name="Heiman D."/>
            <person name="Young S."/>
            <person name="Grabherr M."/>
            <person name="Johnson J."/>
            <person name="Lander E.S."/>
            <person name="Lindblad-Toh K."/>
        </authorList>
    </citation>
    <scope>NUCLEOTIDE SEQUENCE [LARGE SCALE GENOMIC DNA]</scope>
    <source>
        <strain evidence="18 19">JBL SC #1</strain>
    </source>
</reference>
<dbReference type="Bgee" id="ENSACAG00000001341">
    <property type="expression patterns" value="Expressed in skeletal muscle tissue and 14 other cell types or tissues"/>
</dbReference>
<comment type="catalytic activity">
    <reaction evidence="8">
        <text>methylarsonous acid + S-adenosyl-L-methionine = dimethylarsinate + S-adenosyl-L-homocysteine + 2 H(+)</text>
        <dbReference type="Rhea" id="RHEA:11684"/>
        <dbReference type="ChEBI" id="CHEBI:15378"/>
        <dbReference type="ChEBI" id="CHEBI:16223"/>
        <dbReference type="ChEBI" id="CHEBI:17826"/>
        <dbReference type="ChEBI" id="CHEBI:57856"/>
        <dbReference type="ChEBI" id="CHEBI:59789"/>
    </reaction>
</comment>
<dbReference type="eggNOG" id="KOG3191">
    <property type="taxonomic scope" value="Eukaryota"/>
</dbReference>
<dbReference type="InterPro" id="IPR002052">
    <property type="entry name" value="DNA_methylase_N6_adenine_CS"/>
</dbReference>
<keyword evidence="3" id="KW-0489">Methyltransferase</keyword>
<dbReference type="Proteomes" id="UP000001646">
    <property type="component" value="Chromosome 3"/>
</dbReference>
<evidence type="ECO:0000256" key="4">
    <source>
        <dbReference type="ARBA" id="ARBA00022679"/>
    </source>
</evidence>
<evidence type="ECO:0000256" key="11">
    <source>
        <dbReference type="ARBA" id="ARBA00075330"/>
    </source>
</evidence>
<dbReference type="Pfam" id="PF05175">
    <property type="entry name" value="MTS"/>
    <property type="match status" value="1"/>
</dbReference>
<evidence type="ECO:0000256" key="8">
    <source>
        <dbReference type="ARBA" id="ARBA00050903"/>
    </source>
</evidence>
<feature type="domain" description="Methyltransferase small" evidence="17">
    <location>
        <begin position="60"/>
        <end position="139"/>
    </location>
</feature>
<keyword evidence="19" id="KW-1185">Reference proteome</keyword>
<dbReference type="GO" id="GO:0036009">
    <property type="term" value="F:protein-glutamine N-methyltransferase activity"/>
    <property type="evidence" value="ECO:0007669"/>
    <property type="project" value="Ensembl"/>
</dbReference>
<evidence type="ECO:0000256" key="1">
    <source>
        <dbReference type="ARBA" id="ARBA00004123"/>
    </source>
</evidence>
<dbReference type="AlphaFoldDB" id="G1K9A6"/>
<comment type="function">
    <text evidence="9">Methyltransferase that can methylate proteins and, to a lower extent, arsenic. Catalytic subunit of a heterodimer with TRMT112, which monomethylates 'Lys-12' of histone H4 (H4K12me1), a modification present at the promoters of numerous genes encoding cell cycle regulators. Catalytic subunit of a heterodimer with TRMT112, which catalyzes N5-methylation of Glu residue of proteins with a Gly-Gln-Xaa-Xaa-Xaa-Arg motif. Methylates ETF1 on 'Gln-185'; ETF1 needs to be complexed to ERF3 in its GTP-bound form to be efficiently methylated. May also play a role in the modulation of arsenic-induced toxicity by mediating the conversion of monomethylarsonous acid (3+) into the less toxic dimethylarsonic acid. It however only plays a limited role in arsenic metabolism compared with AS3MT.</text>
</comment>
<keyword evidence="6" id="KW-0539">Nucleus</keyword>
<dbReference type="Ensembl" id="ENSACAT00000001259.3">
    <property type="protein sequence ID" value="ENSACAP00000001226.3"/>
    <property type="gene ID" value="ENSACAG00000001341.3"/>
</dbReference>
<proteinExistence type="inferred from homology"/>
<dbReference type="InterPro" id="IPR007848">
    <property type="entry name" value="Small_mtfrase_dom"/>
</dbReference>
<dbReference type="HOGENOM" id="CLU_018398_6_0_1"/>
<evidence type="ECO:0000256" key="6">
    <source>
        <dbReference type="ARBA" id="ARBA00023242"/>
    </source>
</evidence>
<keyword evidence="5" id="KW-0949">S-adenosyl-L-methionine</keyword>
<evidence type="ECO:0000313" key="18">
    <source>
        <dbReference type="Ensembl" id="ENSACAP00000001226.3"/>
    </source>
</evidence>
<keyword evidence="4" id="KW-0808">Transferase</keyword>
<dbReference type="SUPFAM" id="SSF53335">
    <property type="entry name" value="S-adenosyl-L-methionine-dependent methyltransferases"/>
    <property type="match status" value="1"/>
</dbReference>
<dbReference type="GO" id="GO:0032259">
    <property type="term" value="P:methylation"/>
    <property type="evidence" value="ECO:0007669"/>
    <property type="project" value="UniProtKB-KW"/>
</dbReference>
<evidence type="ECO:0000256" key="7">
    <source>
        <dbReference type="ARBA" id="ARBA00048619"/>
    </source>
</evidence>
<dbReference type="InterPro" id="IPR029063">
    <property type="entry name" value="SAM-dependent_MTases_sf"/>
</dbReference>
<comment type="subunit">
    <text evidence="10">Heterodimer; heterodimerization with TRMT112 is required for S-adenosyl-L-methionine-binding.</text>
</comment>
<comment type="catalytic activity">
    <reaction evidence="7">
        <text>L-lysyl-[histone] + S-adenosyl-L-methionine = N(6)-methyl-L-lysyl-[histone] + S-adenosyl-L-homocysteine + H(+)</text>
        <dbReference type="Rhea" id="RHEA:10024"/>
        <dbReference type="Rhea" id="RHEA-COMP:9845"/>
        <dbReference type="Rhea" id="RHEA-COMP:9846"/>
        <dbReference type="ChEBI" id="CHEBI:15378"/>
        <dbReference type="ChEBI" id="CHEBI:29969"/>
        <dbReference type="ChEBI" id="CHEBI:57856"/>
        <dbReference type="ChEBI" id="CHEBI:59789"/>
        <dbReference type="ChEBI" id="CHEBI:61929"/>
    </reaction>
    <physiologicalReaction direction="left-to-right" evidence="7">
        <dbReference type="Rhea" id="RHEA:10025"/>
    </physiologicalReaction>
</comment>
<dbReference type="Gene3D" id="3.40.50.150">
    <property type="entry name" value="Vaccinia Virus protein VP39"/>
    <property type="match status" value="1"/>
</dbReference>
<reference evidence="18" key="3">
    <citation type="submission" date="2025-09" db="UniProtKB">
        <authorList>
            <consortium name="Ensembl"/>
        </authorList>
    </citation>
    <scope>IDENTIFICATION</scope>
</reference>
<name>G1K9A6_ANOCA</name>
<dbReference type="InterPro" id="IPR052190">
    <property type="entry name" value="Euk-Arch_PrmC-MTase"/>
</dbReference>
<evidence type="ECO:0000259" key="17">
    <source>
        <dbReference type="Pfam" id="PF05175"/>
    </source>
</evidence>